<dbReference type="PROSITE" id="PS00061">
    <property type="entry name" value="ADH_SHORT"/>
    <property type="match status" value="1"/>
</dbReference>
<dbReference type="CDD" id="cd05233">
    <property type="entry name" value="SDR_c"/>
    <property type="match status" value="1"/>
</dbReference>
<gene>
    <name evidence="4" type="ORF">KL86DES1_22277</name>
</gene>
<evidence type="ECO:0000256" key="2">
    <source>
        <dbReference type="ARBA" id="ARBA00023002"/>
    </source>
</evidence>
<sequence>MEYNRDYFAGKSAVVTGAASGIGLALVEELLQSNAAAVVMADINSNNLEQHEKRLQERYKNRVKGIQCDVTSEEAVQSLISDAVSFFGGRLDLLVNNAGAGFPGYFADMTNTDWKAAFDLNFFSALYGMRAALPIMVKQGSGQIINIISGIAFTPMAQQSRYAATKAALNALSVALRTEYWDDNIKISSATPGTTVTAIWGDLEPPKSAQTPQQSASRILNGVANNDRVIFGDDNDALGGAACYDTQKQEEIDAYLLHVARERRKGITAI</sequence>
<dbReference type="InterPro" id="IPR020904">
    <property type="entry name" value="Sc_DH/Rdtase_CS"/>
</dbReference>
<evidence type="ECO:0000256" key="1">
    <source>
        <dbReference type="ARBA" id="ARBA00006484"/>
    </source>
</evidence>
<dbReference type="InterPro" id="IPR036291">
    <property type="entry name" value="NAD(P)-bd_dom_sf"/>
</dbReference>
<dbReference type="EMBL" id="FMJC01000002">
    <property type="protein sequence ID" value="SCM74987.1"/>
    <property type="molecule type" value="Genomic_DNA"/>
</dbReference>
<evidence type="ECO:0000313" key="4">
    <source>
        <dbReference type="EMBL" id="SCM74987.1"/>
    </source>
</evidence>
<accession>A0A212LBX3</accession>
<proteinExistence type="inferred from homology"/>
<dbReference type="Pfam" id="PF00106">
    <property type="entry name" value="adh_short"/>
    <property type="match status" value="1"/>
</dbReference>
<dbReference type="InterPro" id="IPR002347">
    <property type="entry name" value="SDR_fam"/>
</dbReference>
<reference evidence="4" key="1">
    <citation type="submission" date="2016-08" db="EMBL/GenBank/DDBJ databases">
        <authorList>
            <person name="Seilhamer J.J."/>
        </authorList>
    </citation>
    <scope>NUCLEOTIDE SEQUENCE</scope>
    <source>
        <strain evidence="4">86-1</strain>
    </source>
</reference>
<evidence type="ECO:0000256" key="3">
    <source>
        <dbReference type="RuleBase" id="RU000363"/>
    </source>
</evidence>
<dbReference type="Gene3D" id="3.40.50.720">
    <property type="entry name" value="NAD(P)-binding Rossmann-like Domain"/>
    <property type="match status" value="1"/>
</dbReference>
<dbReference type="PRINTS" id="PR00081">
    <property type="entry name" value="GDHRDH"/>
</dbReference>
<dbReference type="GO" id="GO:0016491">
    <property type="term" value="F:oxidoreductase activity"/>
    <property type="evidence" value="ECO:0007669"/>
    <property type="project" value="UniProtKB-KW"/>
</dbReference>
<keyword evidence="2" id="KW-0560">Oxidoreductase</keyword>
<dbReference type="AlphaFoldDB" id="A0A212LBX3"/>
<dbReference type="PANTHER" id="PTHR43669">
    <property type="entry name" value="5-KETO-D-GLUCONATE 5-REDUCTASE"/>
    <property type="match status" value="1"/>
</dbReference>
<comment type="similarity">
    <text evidence="1 3">Belongs to the short-chain dehydrogenases/reductases (SDR) family.</text>
</comment>
<dbReference type="PANTHER" id="PTHR43669:SF3">
    <property type="entry name" value="ALCOHOL DEHYDROGENASE, PUTATIVE (AFU_ORTHOLOGUE AFUA_3G03445)-RELATED"/>
    <property type="match status" value="1"/>
</dbReference>
<dbReference type="RefSeq" id="WP_179981423.1">
    <property type="nucleotide sequence ID" value="NZ_LT608333.1"/>
</dbReference>
<dbReference type="SUPFAM" id="SSF51735">
    <property type="entry name" value="NAD(P)-binding Rossmann-fold domains"/>
    <property type="match status" value="1"/>
</dbReference>
<protein>
    <submittedName>
        <fullName evidence="4">Short-chain dehydrogenase/reductase</fullName>
    </submittedName>
</protein>
<organism evidence="4">
    <name type="scientific">uncultured Desulfovibrio sp</name>
    <dbReference type="NCBI Taxonomy" id="167968"/>
    <lineage>
        <taxon>Bacteria</taxon>
        <taxon>Pseudomonadati</taxon>
        <taxon>Thermodesulfobacteriota</taxon>
        <taxon>Desulfovibrionia</taxon>
        <taxon>Desulfovibrionales</taxon>
        <taxon>Desulfovibrionaceae</taxon>
        <taxon>Desulfovibrio</taxon>
        <taxon>environmental samples</taxon>
    </lineage>
</organism>
<name>A0A212LBX3_9BACT</name>
<dbReference type="PRINTS" id="PR00080">
    <property type="entry name" value="SDRFAMILY"/>
</dbReference>